<dbReference type="InterPro" id="IPR020568">
    <property type="entry name" value="Ribosomal_Su5_D2-typ_SF"/>
</dbReference>
<evidence type="ECO:0000313" key="11">
    <source>
        <dbReference type="EMBL" id="GAL34520.1"/>
    </source>
</evidence>
<dbReference type="InterPro" id="IPR014721">
    <property type="entry name" value="Ribsml_uS5_D2-typ_fold_subgr"/>
</dbReference>
<evidence type="ECO:0000256" key="6">
    <source>
        <dbReference type="ARBA" id="ARBA00022825"/>
    </source>
</evidence>
<accession>A0A090T3J2</accession>
<comment type="catalytic activity">
    <reaction evidence="9">
        <text>Hydrolysis of proteins in presence of ATP.</text>
        <dbReference type="EC" id="3.4.21.53"/>
    </reaction>
</comment>
<feature type="active site" evidence="9">
    <location>
        <position position="167"/>
    </location>
</feature>
<evidence type="ECO:0000256" key="1">
    <source>
        <dbReference type="ARBA" id="ARBA00004496"/>
    </source>
</evidence>
<dbReference type="GO" id="GO:0005524">
    <property type="term" value="F:ATP binding"/>
    <property type="evidence" value="ECO:0007669"/>
    <property type="project" value="UniProtKB-KW"/>
</dbReference>
<dbReference type="EC" id="3.4.21.53" evidence="9"/>
<dbReference type="GO" id="GO:0030163">
    <property type="term" value="P:protein catabolic process"/>
    <property type="evidence" value="ECO:0007669"/>
    <property type="project" value="InterPro"/>
</dbReference>
<evidence type="ECO:0000256" key="5">
    <source>
        <dbReference type="ARBA" id="ARBA00022801"/>
    </source>
</evidence>
<dbReference type="AlphaFoldDB" id="A0A090T3J2"/>
<evidence type="ECO:0000256" key="4">
    <source>
        <dbReference type="ARBA" id="ARBA00022741"/>
    </source>
</evidence>
<name>A0A090T3J2_9VIBR</name>
<evidence type="ECO:0000256" key="3">
    <source>
        <dbReference type="ARBA" id="ARBA00022670"/>
    </source>
</evidence>
<keyword evidence="8" id="KW-0346">Stress response</keyword>
<organism evidence="11 12">
    <name type="scientific">Vibrio maritimus</name>
    <dbReference type="NCBI Taxonomy" id="990268"/>
    <lineage>
        <taxon>Bacteria</taxon>
        <taxon>Pseudomonadati</taxon>
        <taxon>Pseudomonadota</taxon>
        <taxon>Gammaproteobacteria</taxon>
        <taxon>Vibrionales</taxon>
        <taxon>Vibrionaceae</taxon>
        <taxon>Vibrio</taxon>
    </lineage>
</organism>
<dbReference type="FunFam" id="3.30.230.10:FF:000010">
    <property type="entry name" value="Lon protease"/>
    <property type="match status" value="1"/>
</dbReference>
<keyword evidence="6 9" id="KW-0720">Serine protease</keyword>
<feature type="domain" description="Lon proteolytic" evidence="10">
    <location>
        <begin position="37"/>
        <end position="179"/>
    </location>
</feature>
<dbReference type="InterPro" id="IPR008269">
    <property type="entry name" value="Lon_proteolytic"/>
</dbReference>
<feature type="active site" evidence="9">
    <location>
        <position position="124"/>
    </location>
</feature>
<dbReference type="PROSITE" id="PS01046">
    <property type="entry name" value="LON_SER"/>
    <property type="match status" value="1"/>
</dbReference>
<reference evidence="11 12" key="1">
    <citation type="submission" date="2014-09" db="EMBL/GenBank/DDBJ databases">
        <title>Vibrio maritimus JCM 19240. (C210) whole genome shotgun sequence.</title>
        <authorList>
            <person name="Sawabe T."/>
            <person name="Meirelles P."/>
            <person name="Nakanishi M."/>
            <person name="Sayaka M."/>
            <person name="Hattori M."/>
            <person name="Ohkuma M."/>
        </authorList>
    </citation>
    <scope>NUCLEOTIDE SEQUENCE [LARGE SCALE GENOMIC DNA]</scope>
    <source>
        <strain evidence="11 12">JCM 19240</strain>
    </source>
</reference>
<keyword evidence="3 9" id="KW-0645">Protease</keyword>
<evidence type="ECO:0000259" key="10">
    <source>
        <dbReference type="PROSITE" id="PS51786"/>
    </source>
</evidence>
<gene>
    <name evidence="11" type="ORF">JCM19240_4070</name>
</gene>
<reference evidence="11 12" key="2">
    <citation type="submission" date="2014-09" db="EMBL/GenBank/DDBJ databases">
        <authorList>
            <consortium name="NBRP consortium"/>
            <person name="Sawabe T."/>
            <person name="Meirelles P."/>
            <person name="Nakanishi M."/>
            <person name="Sayaka M."/>
            <person name="Hattori M."/>
            <person name="Ohkuma M."/>
        </authorList>
    </citation>
    <scope>NUCLEOTIDE SEQUENCE [LARGE SCALE GENOMIC DNA]</scope>
    <source>
        <strain evidence="11 12">JCM 19240</strain>
    </source>
</reference>
<dbReference type="InterPro" id="IPR027065">
    <property type="entry name" value="Lon_Prtase"/>
</dbReference>
<dbReference type="GO" id="GO:0004176">
    <property type="term" value="F:ATP-dependent peptidase activity"/>
    <property type="evidence" value="ECO:0007669"/>
    <property type="project" value="UniProtKB-UniRule"/>
</dbReference>
<dbReference type="GO" id="GO:0006508">
    <property type="term" value="P:proteolysis"/>
    <property type="evidence" value="ECO:0007669"/>
    <property type="project" value="UniProtKB-KW"/>
</dbReference>
<evidence type="ECO:0000256" key="9">
    <source>
        <dbReference type="PROSITE-ProRule" id="PRU01122"/>
    </source>
</evidence>
<proteinExistence type="inferred from homology"/>
<dbReference type="Proteomes" id="UP000029224">
    <property type="component" value="Unassembled WGS sequence"/>
</dbReference>
<dbReference type="PRINTS" id="PR00830">
    <property type="entry name" value="ENDOLAPTASE"/>
</dbReference>
<evidence type="ECO:0000256" key="2">
    <source>
        <dbReference type="ARBA" id="ARBA00022490"/>
    </source>
</evidence>
<protein>
    <recommendedName>
        <fullName evidence="9">endopeptidase La</fullName>
        <ecNumber evidence="9">3.4.21.53</ecNumber>
    </recommendedName>
</protein>
<dbReference type="InterPro" id="IPR008268">
    <property type="entry name" value="Peptidase_S16_AS"/>
</dbReference>
<keyword evidence="2" id="KW-0963">Cytoplasm</keyword>
<dbReference type="EMBL" id="BBMT01000005">
    <property type="protein sequence ID" value="GAL34520.1"/>
    <property type="molecule type" value="Genomic_DNA"/>
</dbReference>
<dbReference type="Gene3D" id="3.30.230.10">
    <property type="match status" value="1"/>
</dbReference>
<keyword evidence="5 9" id="KW-0378">Hydrolase</keyword>
<dbReference type="PROSITE" id="PS51786">
    <property type="entry name" value="LON_PROTEOLYTIC"/>
    <property type="match status" value="1"/>
</dbReference>
<dbReference type="GO" id="GO:0005737">
    <property type="term" value="C:cytoplasm"/>
    <property type="evidence" value="ECO:0007669"/>
    <property type="project" value="UniProtKB-SubCell"/>
</dbReference>
<evidence type="ECO:0000256" key="8">
    <source>
        <dbReference type="ARBA" id="ARBA00023016"/>
    </source>
</evidence>
<evidence type="ECO:0000313" key="12">
    <source>
        <dbReference type="Proteomes" id="UP000029224"/>
    </source>
</evidence>
<dbReference type="GO" id="GO:0004252">
    <property type="term" value="F:serine-type endopeptidase activity"/>
    <property type="evidence" value="ECO:0007669"/>
    <property type="project" value="UniProtKB-UniRule"/>
</dbReference>
<comment type="similarity">
    <text evidence="9">Belongs to the peptidase S16 family.</text>
</comment>
<keyword evidence="4" id="KW-0547">Nucleotide-binding</keyword>
<keyword evidence="7" id="KW-0067">ATP-binding</keyword>
<evidence type="ECO:0000256" key="7">
    <source>
        <dbReference type="ARBA" id="ARBA00022840"/>
    </source>
</evidence>
<dbReference type="PANTHER" id="PTHR10046">
    <property type="entry name" value="ATP DEPENDENT LON PROTEASE FAMILY MEMBER"/>
    <property type="match status" value="1"/>
</dbReference>
<keyword evidence="12" id="KW-1185">Reference proteome</keyword>
<comment type="caution">
    <text evidence="11">The sequence shown here is derived from an EMBL/GenBank/DDBJ whole genome shotgun (WGS) entry which is preliminary data.</text>
</comment>
<dbReference type="Pfam" id="PF05362">
    <property type="entry name" value="Lon_C"/>
    <property type="match status" value="1"/>
</dbReference>
<dbReference type="SUPFAM" id="SSF54211">
    <property type="entry name" value="Ribosomal protein S5 domain 2-like"/>
    <property type="match status" value="1"/>
</dbReference>
<sequence length="179" mass="19133">MKNILLDPELKKVTVNQDNLKEYLGVQRFDYGKADDSNRIGQVTGLAWTEVGGDLLTIETEAMVGKGKLTQTGSLGDVMQESIQAAMTVVRSRAEKLGINTDFYEKRDIHVHVPEGATPKDGPSAGIAMCTALVSSLTGNPVKAEVAMTGEITLRGEVLPIGGLKEKLLAAHRGGIKLC</sequence>
<comment type="subcellular location">
    <subcellularLocation>
        <location evidence="1">Cytoplasm</location>
    </subcellularLocation>
</comment>